<feature type="chain" id="PRO_5017948716" evidence="1">
    <location>
        <begin position="22"/>
        <end position="129"/>
    </location>
</feature>
<dbReference type="EMBL" id="RPDH01000003">
    <property type="protein sequence ID" value="RPE05845.1"/>
    <property type="molecule type" value="Genomic_DNA"/>
</dbReference>
<sequence>MKRMLSLAAMAVALLCFSSFAPLLRACSFNAVPNWELISGSIASNGATTTYSNLVVKNTNHSGPWSYTRIATISGGCLPTAGEYNFFSESGRSWVATVTPDGDVLLTLLSGPSPSLNTTISIPADSYPN</sequence>
<dbReference type="AlphaFoldDB" id="A0A3N4PCP7"/>
<proteinExistence type="predicted"/>
<organism evidence="2 3">
    <name type="scientific">Chitinophaga lutea</name>
    <dbReference type="NCBI Taxonomy" id="2488634"/>
    <lineage>
        <taxon>Bacteria</taxon>
        <taxon>Pseudomonadati</taxon>
        <taxon>Bacteroidota</taxon>
        <taxon>Chitinophagia</taxon>
        <taxon>Chitinophagales</taxon>
        <taxon>Chitinophagaceae</taxon>
        <taxon>Chitinophaga</taxon>
    </lineage>
</organism>
<reference evidence="2 3" key="1">
    <citation type="submission" date="2018-11" db="EMBL/GenBank/DDBJ databases">
        <title>Chitinophaga lutea sp.nov., isolate from arsenic contaminated soil.</title>
        <authorList>
            <person name="Zong Y."/>
        </authorList>
    </citation>
    <scope>NUCLEOTIDE SEQUENCE [LARGE SCALE GENOMIC DNA]</scope>
    <source>
        <strain evidence="2 3">ZY74</strain>
    </source>
</reference>
<dbReference type="Proteomes" id="UP000278351">
    <property type="component" value="Unassembled WGS sequence"/>
</dbReference>
<keyword evidence="1" id="KW-0732">Signal</keyword>
<protein>
    <submittedName>
        <fullName evidence="2">Uncharacterized protein</fullName>
    </submittedName>
</protein>
<comment type="caution">
    <text evidence="2">The sequence shown here is derived from an EMBL/GenBank/DDBJ whole genome shotgun (WGS) entry which is preliminary data.</text>
</comment>
<evidence type="ECO:0000313" key="2">
    <source>
        <dbReference type="EMBL" id="RPE05845.1"/>
    </source>
</evidence>
<feature type="signal peptide" evidence="1">
    <location>
        <begin position="1"/>
        <end position="21"/>
    </location>
</feature>
<name>A0A3N4PCP7_9BACT</name>
<dbReference type="RefSeq" id="WP_123849498.1">
    <property type="nucleotide sequence ID" value="NZ_RPDH01000003.1"/>
</dbReference>
<accession>A0A3N4PCP7</accession>
<keyword evidence="3" id="KW-1185">Reference proteome</keyword>
<evidence type="ECO:0000256" key="1">
    <source>
        <dbReference type="SAM" id="SignalP"/>
    </source>
</evidence>
<evidence type="ECO:0000313" key="3">
    <source>
        <dbReference type="Proteomes" id="UP000278351"/>
    </source>
</evidence>
<gene>
    <name evidence="2" type="ORF">EGT74_26140</name>
</gene>